<evidence type="ECO:0000256" key="11">
    <source>
        <dbReference type="ARBA" id="ARBA00022833"/>
    </source>
</evidence>
<dbReference type="PANTHER" id="PTHR11006">
    <property type="entry name" value="PROTEIN ARGININE N-METHYLTRANSFERASE"/>
    <property type="match status" value="1"/>
</dbReference>
<comment type="catalytic activity">
    <reaction evidence="13">
        <text>L-arginyl-[protein] + 2 S-adenosyl-L-methionine = N(omega),N(omega)-dimethyl-L-arginyl-[protein] + 2 S-adenosyl-L-homocysteine + 2 H(+)</text>
        <dbReference type="Rhea" id="RHEA:48096"/>
        <dbReference type="Rhea" id="RHEA-COMP:10532"/>
        <dbReference type="Rhea" id="RHEA-COMP:11991"/>
        <dbReference type="ChEBI" id="CHEBI:15378"/>
        <dbReference type="ChEBI" id="CHEBI:29965"/>
        <dbReference type="ChEBI" id="CHEBI:57856"/>
        <dbReference type="ChEBI" id="CHEBI:59789"/>
        <dbReference type="ChEBI" id="CHEBI:61897"/>
        <dbReference type="EC" id="2.1.1.319"/>
    </reaction>
    <physiologicalReaction direction="left-to-right" evidence="13">
        <dbReference type="Rhea" id="RHEA:48097"/>
    </physiologicalReaction>
</comment>
<evidence type="ECO:0000256" key="6">
    <source>
        <dbReference type="ARBA" id="ARBA00022603"/>
    </source>
</evidence>
<evidence type="ECO:0000256" key="12">
    <source>
        <dbReference type="ARBA" id="ARBA00023242"/>
    </source>
</evidence>
<evidence type="ECO:0000256" key="5">
    <source>
        <dbReference type="ARBA" id="ARBA00022553"/>
    </source>
</evidence>
<evidence type="ECO:0000256" key="13">
    <source>
        <dbReference type="ARBA" id="ARBA00047384"/>
    </source>
</evidence>
<evidence type="ECO:0000256" key="2">
    <source>
        <dbReference type="ARBA" id="ARBA00004514"/>
    </source>
</evidence>
<accession>A0A420YA37</accession>
<keyword evidence="16" id="KW-0175">Coiled coil</keyword>
<dbReference type="InterPro" id="IPR041698">
    <property type="entry name" value="Methyltransf_25"/>
</dbReference>
<keyword evidence="12" id="KW-0539">Nucleus</keyword>
<protein>
    <recommendedName>
        <fullName evidence="3">type I protein arginine methyltransferase</fullName>
        <ecNumber evidence="3">2.1.1.319</ecNumber>
    </recommendedName>
</protein>
<dbReference type="GO" id="GO:0005634">
    <property type="term" value="C:nucleus"/>
    <property type="evidence" value="ECO:0007669"/>
    <property type="project" value="UniProtKB-SubCell"/>
</dbReference>
<evidence type="ECO:0000256" key="8">
    <source>
        <dbReference type="ARBA" id="ARBA00022691"/>
    </source>
</evidence>
<evidence type="ECO:0000256" key="7">
    <source>
        <dbReference type="ARBA" id="ARBA00022679"/>
    </source>
</evidence>
<evidence type="ECO:0000256" key="1">
    <source>
        <dbReference type="ARBA" id="ARBA00004123"/>
    </source>
</evidence>
<evidence type="ECO:0000256" key="14">
    <source>
        <dbReference type="ARBA" id="ARBA00049303"/>
    </source>
</evidence>
<dbReference type="InterPro" id="IPR049482">
    <property type="entry name" value="ANM3-like_C2H2_Zf"/>
</dbReference>
<evidence type="ECO:0000256" key="16">
    <source>
        <dbReference type="SAM" id="Coils"/>
    </source>
</evidence>
<keyword evidence="4" id="KW-0963">Cytoplasm</keyword>
<feature type="domain" description="Protein arginine N-methyltransferase 3-like C2H2 zinc finger" evidence="19">
    <location>
        <begin position="67"/>
        <end position="111"/>
    </location>
</feature>
<dbReference type="Pfam" id="PF22528">
    <property type="entry name" value="PRMT_C"/>
    <property type="match status" value="1"/>
</dbReference>
<evidence type="ECO:0000313" key="22">
    <source>
        <dbReference type="Proteomes" id="UP000275385"/>
    </source>
</evidence>
<evidence type="ECO:0000256" key="10">
    <source>
        <dbReference type="ARBA" id="ARBA00022771"/>
    </source>
</evidence>
<feature type="coiled-coil region" evidence="16">
    <location>
        <begin position="145"/>
        <end position="172"/>
    </location>
</feature>
<sequence>MPRDEMYSSSGSEASNEQDWLNDSNDEDGEQETLQVISLCDDQIFPDAASMLAYCKDKYLLDFLAIRNRLQLDFHGTVKLINFIRQRVHEAYPVPAEITEEHLQDDALLKPFLEDDALILCLDDLPEPPASSTEAEQAAVAGLSSEDLVKRNAELQRELDTLAQQFNRYRLAVQQTLDTRWAEGDAEATTDGPSNSNKAAVQDASSDPAKPDNDYSESYFASYARNEIHETMLKDHVRTDAYRDFVYQNKHLFEGKVVLDIGCGTGILSMFCAKAGAKQVIAVDKSEIVNKAREIIFDNGLDGNIVCLSGRIEEVTLPVKEVDIIISEWMGYCLLYEAMLNSVLWARDKYLKPDGLLVPSHANMWISPITNPGYFPDEYITDHVDFWRDVYGFDMKAMQANIYDDVRVDVLPPDCLGASPCAFEMLDLHTVKTEDLVFDRPWKTTLSGESKCVYGFLLWFDMFFAPSRHDTTVGDAMTAEEWSAGGPQRTAFTTGPFGHPTHWKQGVVINKDYAEDSQAVAPRSELHGTVSFTIPESYTRGLNIGITWEIPDKKSKKTETWMLH</sequence>
<keyword evidence="5" id="KW-0597">Phosphoprotein</keyword>
<dbReference type="Pfam" id="PF21137">
    <property type="entry name" value="ANM3_C2H2_Zf"/>
    <property type="match status" value="1"/>
</dbReference>
<keyword evidence="8 15" id="KW-0949">S-adenosyl-L-methionine</keyword>
<evidence type="ECO:0000256" key="17">
    <source>
        <dbReference type="SAM" id="MobiDB-lite"/>
    </source>
</evidence>
<comment type="catalytic activity">
    <reaction evidence="14">
        <text>L-arginyl-[protein] + S-adenosyl-L-methionine = N(omega)-methyl-L-arginyl-[protein] + S-adenosyl-L-homocysteine + H(+)</text>
        <dbReference type="Rhea" id="RHEA:48100"/>
        <dbReference type="Rhea" id="RHEA-COMP:10532"/>
        <dbReference type="Rhea" id="RHEA-COMP:11990"/>
        <dbReference type="ChEBI" id="CHEBI:15378"/>
        <dbReference type="ChEBI" id="CHEBI:29965"/>
        <dbReference type="ChEBI" id="CHEBI:57856"/>
        <dbReference type="ChEBI" id="CHEBI:59789"/>
        <dbReference type="ChEBI" id="CHEBI:65280"/>
    </reaction>
    <physiologicalReaction direction="left-to-right" evidence="14">
        <dbReference type="Rhea" id="RHEA:48101"/>
    </physiologicalReaction>
</comment>
<dbReference type="GO" id="GO:0042054">
    <property type="term" value="F:histone methyltransferase activity"/>
    <property type="evidence" value="ECO:0007669"/>
    <property type="project" value="TreeGrafter"/>
</dbReference>
<evidence type="ECO:0000259" key="20">
    <source>
        <dbReference type="Pfam" id="PF22528"/>
    </source>
</evidence>
<dbReference type="EMBL" id="QVQW01000027">
    <property type="protein sequence ID" value="RKU44744.1"/>
    <property type="molecule type" value="Genomic_DNA"/>
</dbReference>
<dbReference type="PROSITE" id="PS51678">
    <property type="entry name" value="SAM_MT_PRMT"/>
    <property type="match status" value="1"/>
</dbReference>
<dbReference type="Pfam" id="PF13649">
    <property type="entry name" value="Methyltransf_25"/>
    <property type="match status" value="1"/>
</dbReference>
<dbReference type="SUPFAM" id="SSF57667">
    <property type="entry name" value="beta-beta-alpha zinc fingers"/>
    <property type="match status" value="1"/>
</dbReference>
<dbReference type="Proteomes" id="UP000275385">
    <property type="component" value="Unassembled WGS sequence"/>
</dbReference>
<dbReference type="FunFam" id="3.40.50.150:FF:000034">
    <property type="entry name" value="Protein arginine N-methyltransferase 3"/>
    <property type="match status" value="1"/>
</dbReference>
<dbReference type="InterPro" id="IPR055135">
    <property type="entry name" value="PRMT_dom"/>
</dbReference>
<reference evidence="21 22" key="1">
    <citation type="submission" date="2018-08" db="EMBL/GenBank/DDBJ databases">
        <title>Draft genome of the lignicolous fungus Coniochaeta pulveracea.</title>
        <authorList>
            <person name="Borstlap C.J."/>
            <person name="De Witt R.N."/>
            <person name="Botha A."/>
            <person name="Volschenk H."/>
        </authorList>
    </citation>
    <scope>NUCLEOTIDE SEQUENCE [LARGE SCALE GENOMIC DNA]</scope>
    <source>
        <strain evidence="21 22">CAB683</strain>
    </source>
</reference>
<evidence type="ECO:0000256" key="4">
    <source>
        <dbReference type="ARBA" id="ARBA00022490"/>
    </source>
</evidence>
<feature type="compositionally biased region" description="Polar residues" evidence="17">
    <location>
        <begin position="7"/>
        <end position="23"/>
    </location>
</feature>
<dbReference type="OrthoDB" id="7848332at2759"/>
<feature type="region of interest" description="Disordered" evidence="17">
    <location>
        <begin position="184"/>
        <end position="213"/>
    </location>
</feature>
<keyword evidence="22" id="KW-1185">Reference proteome</keyword>
<dbReference type="STRING" id="177199.A0A420YA37"/>
<evidence type="ECO:0000256" key="3">
    <source>
        <dbReference type="ARBA" id="ARBA00011925"/>
    </source>
</evidence>
<proteinExistence type="predicted"/>
<comment type="subcellular location">
    <subcellularLocation>
        <location evidence="2">Cytoplasm</location>
        <location evidence="2">Cytosol</location>
    </subcellularLocation>
    <subcellularLocation>
        <location evidence="1">Nucleus</location>
    </subcellularLocation>
</comment>
<name>A0A420YA37_9PEZI</name>
<feature type="region of interest" description="Disordered" evidence="17">
    <location>
        <begin position="1"/>
        <end position="28"/>
    </location>
</feature>
<keyword evidence="7 15" id="KW-0808">Transferase</keyword>
<evidence type="ECO:0000256" key="9">
    <source>
        <dbReference type="ARBA" id="ARBA00022723"/>
    </source>
</evidence>
<feature type="domain" description="Methyltransferase" evidence="18">
    <location>
        <begin position="258"/>
        <end position="355"/>
    </location>
</feature>
<gene>
    <name evidence="21" type="ORF">DL546_004606</name>
</gene>
<dbReference type="GO" id="GO:0032259">
    <property type="term" value="P:methylation"/>
    <property type="evidence" value="ECO:0007669"/>
    <property type="project" value="UniProtKB-KW"/>
</dbReference>
<feature type="compositionally biased region" description="Polar residues" evidence="17">
    <location>
        <begin position="191"/>
        <end position="205"/>
    </location>
</feature>
<dbReference type="InterPro" id="IPR029063">
    <property type="entry name" value="SAM-dependent_MTases_sf"/>
</dbReference>
<dbReference type="GO" id="GO:0008270">
    <property type="term" value="F:zinc ion binding"/>
    <property type="evidence" value="ECO:0007669"/>
    <property type="project" value="UniProtKB-KW"/>
</dbReference>
<dbReference type="Gene3D" id="3.40.50.150">
    <property type="entry name" value="Vaccinia Virus protein VP39"/>
    <property type="match status" value="1"/>
</dbReference>
<evidence type="ECO:0000259" key="19">
    <source>
        <dbReference type="Pfam" id="PF21137"/>
    </source>
</evidence>
<dbReference type="PANTHER" id="PTHR11006:SF116">
    <property type="entry name" value="PROTEIN METHYLTRANSFERASE"/>
    <property type="match status" value="1"/>
</dbReference>
<dbReference type="SUPFAM" id="SSF53335">
    <property type="entry name" value="S-adenosyl-L-methionine-dependent methyltransferases"/>
    <property type="match status" value="1"/>
</dbReference>
<dbReference type="CDD" id="cd02440">
    <property type="entry name" value="AdoMet_MTases"/>
    <property type="match status" value="1"/>
</dbReference>
<keyword evidence="9" id="KW-0479">Metal-binding</keyword>
<dbReference type="InterPro" id="IPR036236">
    <property type="entry name" value="Znf_C2H2_sf"/>
</dbReference>
<dbReference type="AlphaFoldDB" id="A0A420YA37"/>
<evidence type="ECO:0000259" key="18">
    <source>
        <dbReference type="Pfam" id="PF13649"/>
    </source>
</evidence>
<feature type="domain" description="Protein arginine N-methyltransferase" evidence="20">
    <location>
        <begin position="377"/>
        <end position="551"/>
    </location>
</feature>
<keyword evidence="11" id="KW-0862">Zinc</keyword>
<keyword evidence="10" id="KW-0863">Zinc-finger</keyword>
<dbReference type="GO" id="GO:0035242">
    <property type="term" value="F:protein-arginine omega-N asymmetric methyltransferase activity"/>
    <property type="evidence" value="ECO:0007669"/>
    <property type="project" value="UniProtKB-EC"/>
</dbReference>
<evidence type="ECO:0000256" key="15">
    <source>
        <dbReference type="PROSITE-ProRule" id="PRU01015"/>
    </source>
</evidence>
<dbReference type="Gene3D" id="2.70.160.11">
    <property type="entry name" value="Hnrnp arginine n-methyltransferase1"/>
    <property type="match status" value="1"/>
</dbReference>
<comment type="caution">
    <text evidence="21">The sequence shown here is derived from an EMBL/GenBank/DDBJ whole genome shotgun (WGS) entry which is preliminary data.</text>
</comment>
<dbReference type="GO" id="GO:0005829">
    <property type="term" value="C:cytosol"/>
    <property type="evidence" value="ECO:0007669"/>
    <property type="project" value="UniProtKB-SubCell"/>
</dbReference>
<organism evidence="21 22">
    <name type="scientific">Coniochaeta pulveracea</name>
    <dbReference type="NCBI Taxonomy" id="177199"/>
    <lineage>
        <taxon>Eukaryota</taxon>
        <taxon>Fungi</taxon>
        <taxon>Dikarya</taxon>
        <taxon>Ascomycota</taxon>
        <taxon>Pezizomycotina</taxon>
        <taxon>Sordariomycetes</taxon>
        <taxon>Sordariomycetidae</taxon>
        <taxon>Coniochaetales</taxon>
        <taxon>Coniochaetaceae</taxon>
        <taxon>Coniochaeta</taxon>
    </lineage>
</organism>
<keyword evidence="6 15" id="KW-0489">Methyltransferase</keyword>
<dbReference type="InterPro" id="IPR025799">
    <property type="entry name" value="Arg_MeTrfase"/>
</dbReference>
<evidence type="ECO:0000313" key="21">
    <source>
        <dbReference type="EMBL" id="RKU44744.1"/>
    </source>
</evidence>
<dbReference type="EC" id="2.1.1.319" evidence="3"/>